<dbReference type="InterPro" id="IPR006132">
    <property type="entry name" value="Asp/Orn_carbamoyltranf_P-bd"/>
</dbReference>
<keyword evidence="4 9" id="KW-0808">Transferase</keyword>
<dbReference type="Pfam" id="PF02729">
    <property type="entry name" value="OTCace_N"/>
    <property type="match status" value="1"/>
</dbReference>
<evidence type="ECO:0000256" key="1">
    <source>
        <dbReference type="ARBA" id="ARBA00004852"/>
    </source>
</evidence>
<dbReference type="UniPathway" id="UPA00070">
    <property type="reaction ID" value="UER00116"/>
</dbReference>
<accession>A0A368BQ66</accession>
<protein>
    <recommendedName>
        <fullName evidence="3 8">Aspartate carbamoyltransferase</fullName>
        <ecNumber evidence="3 8">2.1.3.2</ecNumber>
    </recommendedName>
</protein>
<comment type="function">
    <text evidence="6">Catalyzes the condensation of carbamoyl phosphate and aspartate to form carbamoyl aspartate and inorganic phosphate, the committed step in the de novo pyrimidine nucleotide biosynthesis pathway.</text>
</comment>
<dbReference type="NCBIfam" id="NF002032">
    <property type="entry name" value="PRK00856.1"/>
    <property type="match status" value="1"/>
</dbReference>
<comment type="caution">
    <text evidence="12">The sequence shown here is derived from an EMBL/GenBank/DDBJ whole genome shotgun (WGS) entry which is preliminary data.</text>
</comment>
<dbReference type="PROSITE" id="PS00097">
    <property type="entry name" value="CARBAMOYLTRANSFERASE"/>
    <property type="match status" value="1"/>
</dbReference>
<name>A0A368BQ66_9GAMM</name>
<comment type="catalytic activity">
    <reaction evidence="7">
        <text>carbamoyl phosphate + L-aspartate = N-carbamoyl-L-aspartate + phosphate + H(+)</text>
        <dbReference type="Rhea" id="RHEA:20013"/>
        <dbReference type="ChEBI" id="CHEBI:15378"/>
        <dbReference type="ChEBI" id="CHEBI:29991"/>
        <dbReference type="ChEBI" id="CHEBI:32814"/>
        <dbReference type="ChEBI" id="CHEBI:43474"/>
        <dbReference type="ChEBI" id="CHEBI:58228"/>
        <dbReference type="EC" id="2.1.3.2"/>
    </reaction>
</comment>
<evidence type="ECO:0000256" key="2">
    <source>
        <dbReference type="ARBA" id="ARBA00008896"/>
    </source>
</evidence>
<comment type="similarity">
    <text evidence="2">Belongs to the aspartate/ornithine carbamoyltransferase superfamily. ATCase family.</text>
</comment>
<evidence type="ECO:0000256" key="9">
    <source>
        <dbReference type="RuleBase" id="RU003634"/>
    </source>
</evidence>
<dbReference type="PRINTS" id="PR00100">
    <property type="entry name" value="AOTCASE"/>
</dbReference>
<evidence type="ECO:0000256" key="7">
    <source>
        <dbReference type="ARBA" id="ARBA00048859"/>
    </source>
</evidence>
<evidence type="ECO:0000313" key="13">
    <source>
        <dbReference type="Proteomes" id="UP000253032"/>
    </source>
</evidence>
<dbReference type="GO" id="GO:0016597">
    <property type="term" value="F:amino acid binding"/>
    <property type="evidence" value="ECO:0007669"/>
    <property type="project" value="InterPro"/>
</dbReference>
<dbReference type="EC" id="2.1.3.2" evidence="3 8"/>
<dbReference type="InterPro" id="IPR006130">
    <property type="entry name" value="Asp/Orn_carbamoylTrfase"/>
</dbReference>
<dbReference type="Pfam" id="PF00185">
    <property type="entry name" value="OTCace"/>
    <property type="match status" value="1"/>
</dbReference>
<reference evidence="12 13" key="1">
    <citation type="journal article" date="2018" name="Microbiome">
        <title>Fine metagenomic profile of the Mediterranean stratified and mixed water columns revealed by assembly and recruitment.</title>
        <authorList>
            <person name="Haro-Moreno J.M."/>
            <person name="Lopez-Perez M."/>
            <person name="De La Torre J.R."/>
            <person name="Picazo A."/>
            <person name="Camacho A."/>
            <person name="Rodriguez-Valera F."/>
        </authorList>
    </citation>
    <scope>NUCLEOTIDE SEQUENCE [LARGE SCALE GENOMIC DNA]</scope>
    <source>
        <strain evidence="12">MED-G84</strain>
    </source>
</reference>
<gene>
    <name evidence="12" type="ORF">DBW98_01070</name>
</gene>
<sequence>MSKNLINVSELSKKDILDLIELANNFKSEDCLDYRNENLFPDKKIVSIFCEPSTRTKLSFEIAAHNLGAKFIDFDLANSSMQKGETLEDTLDAMEMMGVDLCILRHTESVIHDFAKNFTNMQFINAGEGSISHPTQSLIDLMTISESKEKFENLKITIVGDLDHSRVVNSFLEAIQIMDFKSITFCGHPDLCKNFIESSIGNFEPELETALQNADVVMALRIQNERLSEKLSIGAKDYVDRYQINVDSLQVADPEMILLHPGPVNFGIELSKEAAELENCKIRNQIFNGVGLRMAVLTKLFSQA</sequence>
<evidence type="ECO:0000256" key="8">
    <source>
        <dbReference type="NCBIfam" id="TIGR00670"/>
    </source>
</evidence>
<dbReference type="NCBIfam" id="TIGR00670">
    <property type="entry name" value="asp_carb_tr"/>
    <property type="match status" value="1"/>
</dbReference>
<dbReference type="InterPro" id="IPR002082">
    <property type="entry name" value="Asp_carbamoyltransf"/>
</dbReference>
<dbReference type="Proteomes" id="UP000253032">
    <property type="component" value="Unassembled WGS sequence"/>
</dbReference>
<evidence type="ECO:0000256" key="3">
    <source>
        <dbReference type="ARBA" id="ARBA00013008"/>
    </source>
</evidence>
<dbReference type="AlphaFoldDB" id="A0A368BQ66"/>
<feature type="domain" description="Aspartate/ornithine carbamoyltransferase carbamoyl-P binding" evidence="11">
    <location>
        <begin position="3"/>
        <end position="146"/>
    </location>
</feature>
<dbReference type="PANTHER" id="PTHR45753:SF6">
    <property type="entry name" value="ASPARTATE CARBAMOYLTRANSFERASE"/>
    <property type="match status" value="1"/>
</dbReference>
<keyword evidence="5" id="KW-0665">Pyrimidine biosynthesis</keyword>
<dbReference type="GO" id="GO:0004070">
    <property type="term" value="F:aspartate carbamoyltransferase activity"/>
    <property type="evidence" value="ECO:0007669"/>
    <property type="project" value="UniProtKB-UniRule"/>
</dbReference>
<dbReference type="GO" id="GO:0044205">
    <property type="term" value="P:'de novo' UMP biosynthetic process"/>
    <property type="evidence" value="ECO:0007669"/>
    <property type="project" value="UniProtKB-UniPathway"/>
</dbReference>
<dbReference type="InterPro" id="IPR036901">
    <property type="entry name" value="Asp/Orn_carbamoylTrfase_sf"/>
</dbReference>
<evidence type="ECO:0000313" key="12">
    <source>
        <dbReference type="EMBL" id="RCL39469.1"/>
    </source>
</evidence>
<dbReference type="InterPro" id="IPR006131">
    <property type="entry name" value="Asp_carbamoyltransf_Asp/Orn-bd"/>
</dbReference>
<dbReference type="GO" id="GO:0005829">
    <property type="term" value="C:cytosol"/>
    <property type="evidence" value="ECO:0007669"/>
    <property type="project" value="TreeGrafter"/>
</dbReference>
<proteinExistence type="inferred from homology"/>
<evidence type="ECO:0000256" key="6">
    <source>
        <dbReference type="ARBA" id="ARBA00043884"/>
    </source>
</evidence>
<evidence type="ECO:0000259" key="11">
    <source>
        <dbReference type="Pfam" id="PF02729"/>
    </source>
</evidence>
<organism evidence="12 13">
    <name type="scientific">SAR86 cluster bacterium</name>
    <dbReference type="NCBI Taxonomy" id="2030880"/>
    <lineage>
        <taxon>Bacteria</taxon>
        <taxon>Pseudomonadati</taxon>
        <taxon>Pseudomonadota</taxon>
        <taxon>Gammaproteobacteria</taxon>
        <taxon>SAR86 cluster</taxon>
    </lineage>
</organism>
<evidence type="ECO:0000256" key="4">
    <source>
        <dbReference type="ARBA" id="ARBA00022679"/>
    </source>
</evidence>
<dbReference type="EMBL" id="QOPC01000003">
    <property type="protein sequence ID" value="RCL39469.1"/>
    <property type="molecule type" value="Genomic_DNA"/>
</dbReference>
<evidence type="ECO:0000256" key="5">
    <source>
        <dbReference type="ARBA" id="ARBA00022975"/>
    </source>
</evidence>
<evidence type="ECO:0000259" key="10">
    <source>
        <dbReference type="Pfam" id="PF00185"/>
    </source>
</evidence>
<comment type="pathway">
    <text evidence="1">Pyrimidine metabolism; UMP biosynthesis via de novo pathway; (S)-dihydroorotate from bicarbonate: step 2/3.</text>
</comment>
<dbReference type="GO" id="GO:0006520">
    <property type="term" value="P:amino acid metabolic process"/>
    <property type="evidence" value="ECO:0007669"/>
    <property type="project" value="InterPro"/>
</dbReference>
<feature type="domain" description="Aspartate/ornithine carbamoyltransferase Asp/Orn-binding" evidence="10">
    <location>
        <begin position="153"/>
        <end position="298"/>
    </location>
</feature>
<dbReference type="Gene3D" id="3.40.50.1370">
    <property type="entry name" value="Aspartate/ornithine carbamoyltransferase"/>
    <property type="match status" value="2"/>
</dbReference>
<dbReference type="PANTHER" id="PTHR45753">
    <property type="entry name" value="ORNITHINE CARBAMOYLTRANSFERASE, MITOCHONDRIAL"/>
    <property type="match status" value="1"/>
</dbReference>
<dbReference type="GO" id="GO:0006207">
    <property type="term" value="P:'de novo' pyrimidine nucleobase biosynthetic process"/>
    <property type="evidence" value="ECO:0007669"/>
    <property type="project" value="InterPro"/>
</dbReference>
<dbReference type="SUPFAM" id="SSF53671">
    <property type="entry name" value="Aspartate/ornithine carbamoyltransferase"/>
    <property type="match status" value="1"/>
</dbReference>
<dbReference type="PRINTS" id="PR00101">
    <property type="entry name" value="ATCASE"/>
</dbReference>